<dbReference type="Proteomes" id="UP000317835">
    <property type="component" value="Chromosome"/>
</dbReference>
<keyword evidence="4" id="KW-1005">Bacterial flagellum biogenesis</keyword>
<dbReference type="RefSeq" id="WP_145267506.1">
    <property type="nucleotide sequence ID" value="NZ_CP036426.1"/>
</dbReference>
<dbReference type="EMBL" id="CP036426">
    <property type="protein sequence ID" value="QDV33090.1"/>
    <property type="molecule type" value="Genomic_DNA"/>
</dbReference>
<comment type="subunit">
    <text evidence="4">Homodimer; the beta-strands of each monomer intercalate to form a hydrophobic core, while the alpha-helices form wings that extend away from the core.</text>
</comment>
<accession>A0A518GWW3</accession>
<evidence type="ECO:0000313" key="6">
    <source>
        <dbReference type="Proteomes" id="UP000317835"/>
    </source>
</evidence>
<dbReference type="GO" id="GO:0006402">
    <property type="term" value="P:mRNA catabolic process"/>
    <property type="evidence" value="ECO:0007669"/>
    <property type="project" value="InterPro"/>
</dbReference>
<dbReference type="OrthoDB" id="289081at2"/>
<dbReference type="PANTHER" id="PTHR34984:SF1">
    <property type="entry name" value="CARBON STORAGE REGULATOR"/>
    <property type="match status" value="1"/>
</dbReference>
<dbReference type="PANTHER" id="PTHR34984">
    <property type="entry name" value="CARBON STORAGE REGULATOR"/>
    <property type="match status" value="1"/>
</dbReference>
<gene>
    <name evidence="4" type="primary">csrA</name>
    <name evidence="5" type="ORF">ElP_09320</name>
</gene>
<dbReference type="HAMAP" id="MF_00167">
    <property type="entry name" value="CsrA"/>
    <property type="match status" value="1"/>
</dbReference>
<dbReference type="SUPFAM" id="SSF117130">
    <property type="entry name" value="CsrA-like"/>
    <property type="match status" value="1"/>
</dbReference>
<dbReference type="GO" id="GO:0006109">
    <property type="term" value="P:regulation of carbohydrate metabolic process"/>
    <property type="evidence" value="ECO:0007669"/>
    <property type="project" value="InterPro"/>
</dbReference>
<keyword evidence="3 4" id="KW-0694">RNA-binding</keyword>
<evidence type="ECO:0000313" key="5">
    <source>
        <dbReference type="EMBL" id="QDV33090.1"/>
    </source>
</evidence>
<keyword evidence="1 4" id="KW-0963">Cytoplasm</keyword>
<comment type="similarity">
    <text evidence="4">Belongs to the CsrA/RsmA family.</text>
</comment>
<dbReference type="Pfam" id="PF02599">
    <property type="entry name" value="CsrA"/>
    <property type="match status" value="1"/>
</dbReference>
<dbReference type="GO" id="GO:0044781">
    <property type="term" value="P:bacterial-type flagellum organization"/>
    <property type="evidence" value="ECO:0007669"/>
    <property type="project" value="UniProtKB-KW"/>
</dbReference>
<dbReference type="GO" id="GO:1902208">
    <property type="term" value="P:regulation of bacterial-type flagellum assembly"/>
    <property type="evidence" value="ECO:0007669"/>
    <property type="project" value="UniProtKB-UniRule"/>
</dbReference>
<dbReference type="InterPro" id="IPR003751">
    <property type="entry name" value="CsrA"/>
</dbReference>
<dbReference type="KEGG" id="tpla:ElP_09320"/>
<dbReference type="GO" id="GO:0005829">
    <property type="term" value="C:cytosol"/>
    <property type="evidence" value="ECO:0007669"/>
    <property type="project" value="TreeGrafter"/>
</dbReference>
<proteinExistence type="inferred from homology"/>
<keyword evidence="6" id="KW-1185">Reference proteome</keyword>
<dbReference type="Gene3D" id="2.60.40.4380">
    <property type="entry name" value="Translational regulator CsrA"/>
    <property type="match status" value="1"/>
</dbReference>
<dbReference type="InterPro" id="IPR036107">
    <property type="entry name" value="CsrA_sf"/>
</dbReference>
<dbReference type="GO" id="GO:0045947">
    <property type="term" value="P:negative regulation of translational initiation"/>
    <property type="evidence" value="ECO:0007669"/>
    <property type="project" value="UniProtKB-UniRule"/>
</dbReference>
<comment type="function">
    <text evidence="4">A translational regulator that binds mRNA to regulate translation initiation and/or mRNA stability. Usually binds in the 5'-UTR at or near the Shine-Dalgarno sequence preventing ribosome-binding, thus repressing translation. Its main target seems to be the major flagellin gene, while its function is anatagonized by FliW.</text>
</comment>
<dbReference type="AlphaFoldDB" id="A0A518GWW3"/>
<dbReference type="GO" id="GO:0048027">
    <property type="term" value="F:mRNA 5'-UTR binding"/>
    <property type="evidence" value="ECO:0007669"/>
    <property type="project" value="UniProtKB-UniRule"/>
</dbReference>
<keyword evidence="4" id="KW-0678">Repressor</keyword>
<organism evidence="5 6">
    <name type="scientific">Tautonia plasticadhaerens</name>
    <dbReference type="NCBI Taxonomy" id="2527974"/>
    <lineage>
        <taxon>Bacteria</taxon>
        <taxon>Pseudomonadati</taxon>
        <taxon>Planctomycetota</taxon>
        <taxon>Planctomycetia</taxon>
        <taxon>Isosphaerales</taxon>
        <taxon>Isosphaeraceae</taxon>
        <taxon>Tautonia</taxon>
    </lineage>
</organism>
<protein>
    <recommendedName>
        <fullName evidence="4">Translational regulator CsrA</fullName>
    </recommendedName>
</protein>
<evidence type="ECO:0000256" key="3">
    <source>
        <dbReference type="ARBA" id="ARBA00022884"/>
    </source>
</evidence>
<reference evidence="5 6" key="1">
    <citation type="submission" date="2019-02" db="EMBL/GenBank/DDBJ databases">
        <title>Deep-cultivation of Planctomycetes and their phenomic and genomic characterization uncovers novel biology.</title>
        <authorList>
            <person name="Wiegand S."/>
            <person name="Jogler M."/>
            <person name="Boedeker C."/>
            <person name="Pinto D."/>
            <person name="Vollmers J."/>
            <person name="Rivas-Marin E."/>
            <person name="Kohn T."/>
            <person name="Peeters S.H."/>
            <person name="Heuer A."/>
            <person name="Rast P."/>
            <person name="Oberbeckmann S."/>
            <person name="Bunk B."/>
            <person name="Jeske O."/>
            <person name="Meyerdierks A."/>
            <person name="Storesund J.E."/>
            <person name="Kallscheuer N."/>
            <person name="Luecker S."/>
            <person name="Lage O.M."/>
            <person name="Pohl T."/>
            <person name="Merkel B.J."/>
            <person name="Hornburger P."/>
            <person name="Mueller R.-W."/>
            <person name="Bruemmer F."/>
            <person name="Labrenz M."/>
            <person name="Spormann A.M."/>
            <person name="Op den Camp H."/>
            <person name="Overmann J."/>
            <person name="Amann R."/>
            <person name="Jetten M.S.M."/>
            <person name="Mascher T."/>
            <person name="Medema M.H."/>
            <person name="Devos D.P."/>
            <person name="Kaster A.-K."/>
            <person name="Ovreas L."/>
            <person name="Rohde M."/>
            <person name="Galperin M.Y."/>
            <person name="Jogler C."/>
        </authorList>
    </citation>
    <scope>NUCLEOTIDE SEQUENCE [LARGE SCALE GENOMIC DNA]</scope>
    <source>
        <strain evidence="5 6">ElP</strain>
    </source>
</reference>
<sequence>MLVLSRKSGQRLQIGDDVRVTIIRIDRNTVRVGIEAPDGRAILREELLTDVERGAGCSTVSAPILQPA</sequence>
<keyword evidence="2 4" id="KW-0810">Translation regulation</keyword>
<evidence type="ECO:0000256" key="1">
    <source>
        <dbReference type="ARBA" id="ARBA00022490"/>
    </source>
</evidence>
<name>A0A518GWW3_9BACT</name>
<evidence type="ECO:0000256" key="4">
    <source>
        <dbReference type="HAMAP-Rule" id="MF_00167"/>
    </source>
</evidence>
<evidence type="ECO:0000256" key="2">
    <source>
        <dbReference type="ARBA" id="ARBA00022845"/>
    </source>
</evidence>
<comment type="subcellular location">
    <subcellularLocation>
        <location evidence="4">Cytoplasm</location>
    </subcellularLocation>
</comment>